<gene>
    <name evidence="1" type="ORF">IAD15_07680</name>
</gene>
<comment type="caution">
    <text evidence="1">The sequence shown here is derived from an EMBL/GenBank/DDBJ whole genome shotgun (WGS) entry which is preliminary data.</text>
</comment>
<reference evidence="1" key="1">
    <citation type="submission" date="2020-10" db="EMBL/GenBank/DDBJ databases">
        <authorList>
            <person name="Gilroy R."/>
        </authorList>
    </citation>
    <scope>NUCLEOTIDE SEQUENCE</scope>
    <source>
        <strain evidence="1">CHK195-11698</strain>
    </source>
</reference>
<dbReference type="EMBL" id="DVMJ01000064">
    <property type="protein sequence ID" value="HIU13931.1"/>
    <property type="molecule type" value="Genomic_DNA"/>
</dbReference>
<protein>
    <submittedName>
        <fullName evidence="1">Uncharacterized protein</fullName>
    </submittedName>
</protein>
<evidence type="ECO:0000313" key="1">
    <source>
        <dbReference type="EMBL" id="HIU13931.1"/>
    </source>
</evidence>
<sequence>MSKVLNQTFKEICGRQLAENQIEVVEMYEKACQAGMSEERALDYLAFLLECYTRSYTIQKEKTSSWRDYLKEVTPIFHVPGEYLFGHSDERHNLRKINRRYGKIRSGSDRLREERLRMEGHLLVLNELFDLSSREAAKLLHVVINQLFCRENHRTYDYTDYTSERVLGLADHFAVSLNPYLNSALYEQLSTQIDLADPRSFDDLFQNMFLCMASILDELTYYEKNSGKNAYFHMASRVLSVDDLIQKGTRPFYTDKTIEAKRED</sequence>
<reference evidence="1" key="2">
    <citation type="journal article" date="2021" name="PeerJ">
        <title>Extensive microbial diversity within the chicken gut microbiome revealed by metagenomics and culture.</title>
        <authorList>
            <person name="Gilroy R."/>
            <person name="Ravi A."/>
            <person name="Getino M."/>
            <person name="Pursley I."/>
            <person name="Horton D.L."/>
            <person name="Alikhan N.F."/>
            <person name="Baker D."/>
            <person name="Gharbi K."/>
            <person name="Hall N."/>
            <person name="Watson M."/>
            <person name="Adriaenssens E.M."/>
            <person name="Foster-Nyarko E."/>
            <person name="Jarju S."/>
            <person name="Secka A."/>
            <person name="Antonio M."/>
            <person name="Oren A."/>
            <person name="Chaudhuri R.R."/>
            <person name="La Ragione R."/>
            <person name="Hildebrand F."/>
            <person name="Pallen M.J."/>
        </authorList>
    </citation>
    <scope>NUCLEOTIDE SEQUENCE</scope>
    <source>
        <strain evidence="1">CHK195-11698</strain>
    </source>
</reference>
<name>A0A9D1L1C2_9FIRM</name>
<evidence type="ECO:0000313" key="2">
    <source>
        <dbReference type="Proteomes" id="UP000824175"/>
    </source>
</evidence>
<dbReference type="Proteomes" id="UP000824175">
    <property type="component" value="Unassembled WGS sequence"/>
</dbReference>
<organism evidence="1 2">
    <name type="scientific">Candidatus Fimiplasma intestinipullorum</name>
    <dbReference type="NCBI Taxonomy" id="2840825"/>
    <lineage>
        <taxon>Bacteria</taxon>
        <taxon>Bacillati</taxon>
        <taxon>Bacillota</taxon>
        <taxon>Clostridia</taxon>
        <taxon>Eubacteriales</taxon>
        <taxon>Candidatus Fimiplasma</taxon>
    </lineage>
</organism>
<dbReference type="AlphaFoldDB" id="A0A9D1L1C2"/>
<accession>A0A9D1L1C2</accession>
<proteinExistence type="predicted"/>